<feature type="domain" description="Radical SAM core" evidence="7">
    <location>
        <begin position="21"/>
        <end position="239"/>
    </location>
</feature>
<dbReference type="InterPro" id="IPR017200">
    <property type="entry name" value="PqqE-like"/>
</dbReference>
<comment type="caution">
    <text evidence="8">The sequence shown here is derived from an EMBL/GenBank/DDBJ whole genome shotgun (WGS) entry which is preliminary data.</text>
</comment>
<dbReference type="SFLD" id="SFLDS00029">
    <property type="entry name" value="Radical_SAM"/>
    <property type="match status" value="1"/>
</dbReference>
<name>A0ABS8CX31_9FIRM</name>
<evidence type="ECO:0000256" key="3">
    <source>
        <dbReference type="ARBA" id="ARBA00022691"/>
    </source>
</evidence>
<dbReference type="Pfam" id="PF04055">
    <property type="entry name" value="Radical_SAM"/>
    <property type="match status" value="1"/>
</dbReference>
<evidence type="ECO:0000256" key="4">
    <source>
        <dbReference type="ARBA" id="ARBA00022723"/>
    </source>
</evidence>
<dbReference type="PROSITE" id="PS51918">
    <property type="entry name" value="RADICAL_SAM"/>
    <property type="match status" value="1"/>
</dbReference>
<organism evidence="8 9">
    <name type="scientific">Intestinibacter bartlettii</name>
    <dbReference type="NCBI Taxonomy" id="261299"/>
    <lineage>
        <taxon>Bacteria</taxon>
        <taxon>Bacillati</taxon>
        <taxon>Bacillota</taxon>
        <taxon>Clostridia</taxon>
        <taxon>Peptostreptococcales</taxon>
        <taxon>Peptostreptococcaceae</taxon>
        <taxon>Intestinibacter</taxon>
    </lineage>
</organism>
<reference evidence="8 9" key="1">
    <citation type="submission" date="2021-10" db="EMBL/GenBank/DDBJ databases">
        <title>Collection of gut derived symbiotic bacterial strains cultured from healthy donors.</title>
        <authorList>
            <person name="Lin H."/>
            <person name="Littmann E."/>
            <person name="Claire K."/>
            <person name="Pamer E."/>
        </authorList>
    </citation>
    <scope>NUCLEOTIDE SEQUENCE [LARGE SCALE GENOMIC DNA]</scope>
    <source>
        <strain evidence="8 9">MSK.17.68</strain>
    </source>
</reference>
<comment type="cofactor">
    <cofactor evidence="1">
        <name>[4Fe-4S] cluster</name>
        <dbReference type="ChEBI" id="CHEBI:49883"/>
    </cofactor>
</comment>
<protein>
    <submittedName>
        <fullName evidence="8">Radical SAM protein</fullName>
    </submittedName>
</protein>
<evidence type="ECO:0000259" key="7">
    <source>
        <dbReference type="PROSITE" id="PS51918"/>
    </source>
</evidence>
<dbReference type="PANTHER" id="PTHR11228">
    <property type="entry name" value="RADICAL SAM DOMAIN PROTEIN"/>
    <property type="match status" value="1"/>
</dbReference>
<evidence type="ECO:0000313" key="8">
    <source>
        <dbReference type="EMBL" id="MCB5446035.1"/>
    </source>
</evidence>
<dbReference type="SUPFAM" id="SSF102114">
    <property type="entry name" value="Radical SAM enzymes"/>
    <property type="match status" value="1"/>
</dbReference>
<evidence type="ECO:0000256" key="6">
    <source>
        <dbReference type="ARBA" id="ARBA00023014"/>
    </source>
</evidence>
<keyword evidence="2" id="KW-0004">4Fe-4S</keyword>
<dbReference type="SFLD" id="SFLDG01386">
    <property type="entry name" value="main_SPASM_domain-containing"/>
    <property type="match status" value="1"/>
</dbReference>
<keyword evidence="3" id="KW-0949">S-adenosyl-L-methionine</keyword>
<dbReference type="InterPro" id="IPR050377">
    <property type="entry name" value="Radical_SAM_PqqE_MftC-like"/>
</dbReference>
<dbReference type="InterPro" id="IPR007197">
    <property type="entry name" value="rSAM"/>
</dbReference>
<keyword evidence="5" id="KW-0408">Iron</keyword>
<evidence type="ECO:0000256" key="1">
    <source>
        <dbReference type="ARBA" id="ARBA00001966"/>
    </source>
</evidence>
<keyword evidence="4" id="KW-0479">Metal-binding</keyword>
<dbReference type="InterPro" id="IPR013785">
    <property type="entry name" value="Aldolase_TIM"/>
</dbReference>
<evidence type="ECO:0000313" key="9">
    <source>
        <dbReference type="Proteomes" id="UP001299409"/>
    </source>
</evidence>
<evidence type="ECO:0000256" key="2">
    <source>
        <dbReference type="ARBA" id="ARBA00022485"/>
    </source>
</evidence>
<dbReference type="SFLD" id="SFLDG01067">
    <property type="entry name" value="SPASM/twitch_domain_containing"/>
    <property type="match status" value="1"/>
</dbReference>
<dbReference type="InterPro" id="IPR058240">
    <property type="entry name" value="rSAM_sf"/>
</dbReference>
<dbReference type="Gene3D" id="3.20.20.70">
    <property type="entry name" value="Aldolase class I"/>
    <property type="match status" value="1"/>
</dbReference>
<dbReference type="CDD" id="cd01335">
    <property type="entry name" value="Radical_SAM"/>
    <property type="match status" value="1"/>
</dbReference>
<dbReference type="EMBL" id="JAJBMB010000006">
    <property type="protein sequence ID" value="MCB5446035.1"/>
    <property type="molecule type" value="Genomic_DNA"/>
</dbReference>
<dbReference type="RefSeq" id="WP_226924175.1">
    <property type="nucleotide sequence ID" value="NZ_BAABXU010000001.1"/>
</dbReference>
<keyword evidence="6" id="KW-0411">Iron-sulfur</keyword>
<proteinExistence type="predicted"/>
<dbReference type="PIRSF" id="PIRSF037420">
    <property type="entry name" value="PQQ_syn_pqqE"/>
    <property type="match status" value="1"/>
</dbReference>
<evidence type="ECO:0000256" key="5">
    <source>
        <dbReference type="ARBA" id="ARBA00023004"/>
    </source>
</evidence>
<dbReference type="Proteomes" id="UP001299409">
    <property type="component" value="Unassembled WGS sequence"/>
</dbReference>
<gene>
    <name evidence="8" type="ORF">LIP50_07475</name>
</gene>
<keyword evidence="9" id="KW-1185">Reference proteome</keyword>
<accession>A0ABS8CX31</accession>
<sequence>MYNELIKPQLTEYLYRKAYISKTPLSGAFEISPLCNMDCKMCYVRMTKQEMNKVGRQRTVDEWIEIAEQAKEMGTLFILLTGGEPFLQKDFKELYIKLYNMGFILSINTNATLITEKEVEWLKKHKPMKVNVTLYGDCNETYERLCNNPKGFDQATRGIKLLQDASIRVKINASMTPFNEDDLEGIYKFGEENNLVVQATSYMYPPIRKDESSVGVNNRFTAKEAADNYIKIRKLRMDEKKFDLFIQKLEEGINTDDELIDECMDIEDGEGMKCRAGASTYWISWDGKMMPCGMMTKPYYYPFEIGFKKAWENIVKDTQKIRLPLECSSCKKRESCRVCAAMCLAEEGDFNKKPSYVCEMTEELIEEVKRISQTIKK</sequence>
<dbReference type="PANTHER" id="PTHR11228:SF7">
    <property type="entry name" value="PQQA PEPTIDE CYCLASE"/>
    <property type="match status" value="1"/>
</dbReference>